<feature type="domain" description="OmpR/PhoB-type" evidence="3">
    <location>
        <begin position="58"/>
        <end position="161"/>
    </location>
</feature>
<feature type="DNA-binding region" description="OmpR/PhoB-type" evidence="2">
    <location>
        <begin position="58"/>
        <end position="161"/>
    </location>
</feature>
<keyword evidence="1 2" id="KW-0238">DNA-binding</keyword>
<dbReference type="AlphaFoldDB" id="A0A1F7YIV2"/>
<dbReference type="GO" id="GO:0000160">
    <property type="term" value="P:phosphorelay signal transduction system"/>
    <property type="evidence" value="ECO:0007669"/>
    <property type="project" value="InterPro"/>
</dbReference>
<gene>
    <name evidence="4" type="ORF">A2627_03390</name>
</gene>
<proteinExistence type="predicted"/>
<sequence>MGKIEDSIFENFRKAIGEGNLAQAEKAIELAKLLRSKVDFEDFIDFKTSIDSGITNIKSFFEPFPYRYYPAEGTVVIGKSGIFLSQRENKLFYFLSQNETNMKVIRIISSQDVKNHLWYGKKVTNNALKMAIRRIRLRIESDPKKPQMLINLYGKGYLFLGNNLAREEK</sequence>
<dbReference type="InterPro" id="IPR001867">
    <property type="entry name" value="OmpR/PhoB-type_DNA-bd"/>
</dbReference>
<dbReference type="InterPro" id="IPR036388">
    <property type="entry name" value="WH-like_DNA-bd_sf"/>
</dbReference>
<reference evidence="4 5" key="1">
    <citation type="journal article" date="2016" name="Nat. Commun.">
        <title>Thousands of microbial genomes shed light on interconnected biogeochemical processes in an aquifer system.</title>
        <authorList>
            <person name="Anantharaman K."/>
            <person name="Brown C.T."/>
            <person name="Hug L.A."/>
            <person name="Sharon I."/>
            <person name="Castelle C.J."/>
            <person name="Probst A.J."/>
            <person name="Thomas B.C."/>
            <person name="Singh A."/>
            <person name="Wilkins M.J."/>
            <person name="Karaoz U."/>
            <person name="Brodie E.L."/>
            <person name="Williams K.H."/>
            <person name="Hubbard S.S."/>
            <person name="Banfield J.F."/>
        </authorList>
    </citation>
    <scope>NUCLEOTIDE SEQUENCE [LARGE SCALE GENOMIC DNA]</scope>
</reference>
<dbReference type="Gene3D" id="1.10.10.10">
    <property type="entry name" value="Winged helix-like DNA-binding domain superfamily/Winged helix DNA-binding domain"/>
    <property type="match status" value="1"/>
</dbReference>
<dbReference type="EMBL" id="MGGI01000005">
    <property type="protein sequence ID" value="OGM27276.1"/>
    <property type="molecule type" value="Genomic_DNA"/>
</dbReference>
<evidence type="ECO:0000256" key="2">
    <source>
        <dbReference type="PROSITE-ProRule" id="PRU01091"/>
    </source>
</evidence>
<dbReference type="InterPro" id="IPR016032">
    <property type="entry name" value="Sig_transdc_resp-reg_C-effctor"/>
</dbReference>
<evidence type="ECO:0000313" key="4">
    <source>
        <dbReference type="EMBL" id="OGM27276.1"/>
    </source>
</evidence>
<evidence type="ECO:0000313" key="5">
    <source>
        <dbReference type="Proteomes" id="UP000178851"/>
    </source>
</evidence>
<evidence type="ECO:0000259" key="3">
    <source>
        <dbReference type="PROSITE" id="PS51755"/>
    </source>
</evidence>
<name>A0A1F7YIV2_9BACT</name>
<dbReference type="GO" id="GO:0006355">
    <property type="term" value="P:regulation of DNA-templated transcription"/>
    <property type="evidence" value="ECO:0007669"/>
    <property type="project" value="InterPro"/>
</dbReference>
<dbReference type="GO" id="GO:0003677">
    <property type="term" value="F:DNA binding"/>
    <property type="evidence" value="ECO:0007669"/>
    <property type="project" value="UniProtKB-UniRule"/>
</dbReference>
<evidence type="ECO:0000256" key="1">
    <source>
        <dbReference type="ARBA" id="ARBA00023125"/>
    </source>
</evidence>
<dbReference type="Pfam" id="PF00486">
    <property type="entry name" value="Trans_reg_C"/>
    <property type="match status" value="1"/>
</dbReference>
<dbReference type="PROSITE" id="PS51755">
    <property type="entry name" value="OMPR_PHOB"/>
    <property type="match status" value="1"/>
</dbReference>
<protein>
    <recommendedName>
        <fullName evidence="3">OmpR/PhoB-type domain-containing protein</fullName>
    </recommendedName>
</protein>
<dbReference type="SUPFAM" id="SSF46894">
    <property type="entry name" value="C-terminal effector domain of the bipartite response regulators"/>
    <property type="match status" value="1"/>
</dbReference>
<organism evidence="4 5">
    <name type="scientific">Candidatus Woesebacteria bacterium RIFCSPHIGHO2_01_FULL_39_28</name>
    <dbReference type="NCBI Taxonomy" id="1802496"/>
    <lineage>
        <taxon>Bacteria</taxon>
        <taxon>Candidatus Woeseibacteriota</taxon>
    </lineage>
</organism>
<comment type="caution">
    <text evidence="4">The sequence shown here is derived from an EMBL/GenBank/DDBJ whole genome shotgun (WGS) entry which is preliminary data.</text>
</comment>
<dbReference type="Proteomes" id="UP000178851">
    <property type="component" value="Unassembled WGS sequence"/>
</dbReference>
<accession>A0A1F7YIV2</accession>